<evidence type="ECO:0000259" key="3">
    <source>
        <dbReference type="Pfam" id="PF22789"/>
    </source>
</evidence>
<dbReference type="Pfam" id="PF10077">
    <property type="entry name" value="DUF2314"/>
    <property type="match status" value="1"/>
</dbReference>
<name>A0AAP9R211_KLEAE</name>
<gene>
    <name evidence="4" type="ORF">HV331_26470</name>
</gene>
<dbReference type="AlphaFoldDB" id="A0AAP9R211"/>
<dbReference type="RefSeq" id="WP_182015412.1">
    <property type="nucleotide sequence ID" value="NZ_CP055905.1"/>
</dbReference>
<evidence type="ECO:0000313" key="4">
    <source>
        <dbReference type="EMBL" id="QMR43032.1"/>
    </source>
</evidence>
<proteinExistence type="predicted"/>
<feature type="domain" description="DUF4026" evidence="3">
    <location>
        <begin position="175"/>
        <end position="301"/>
    </location>
</feature>
<keyword evidence="4" id="KW-0614">Plasmid</keyword>
<evidence type="ECO:0000313" key="5">
    <source>
        <dbReference type="Proteomes" id="UP000514462"/>
    </source>
</evidence>
<feature type="domain" description="DUF4026" evidence="2">
    <location>
        <begin position="21"/>
        <end position="162"/>
    </location>
</feature>
<reference evidence="5" key="1">
    <citation type="submission" date="2020-06" db="EMBL/GenBank/DDBJ databases">
        <title>REHAB project genomes.</title>
        <authorList>
            <person name="Shaw L.P."/>
        </authorList>
    </citation>
    <scope>NUCLEOTIDE SEQUENCE [LARGE SCALE GENOMIC DNA]</scope>
    <source>
        <strain evidence="5">RHBSTW-00938</strain>
        <plasmid evidence="5">prhbstw-00938_2</plasmid>
    </source>
</reference>
<dbReference type="Proteomes" id="UP000514462">
    <property type="component" value="Plasmid pRHBSTW-00938_2"/>
</dbReference>
<dbReference type="Pfam" id="PF13218">
    <property type="entry name" value="DUF4026_N"/>
    <property type="match status" value="1"/>
</dbReference>
<organism evidence="4 5">
    <name type="scientific">Klebsiella aerogenes</name>
    <name type="common">Enterobacter aerogenes</name>
    <dbReference type="NCBI Taxonomy" id="548"/>
    <lineage>
        <taxon>Bacteria</taxon>
        <taxon>Pseudomonadati</taxon>
        <taxon>Pseudomonadota</taxon>
        <taxon>Gammaproteobacteria</taxon>
        <taxon>Enterobacterales</taxon>
        <taxon>Enterobacteriaceae</taxon>
        <taxon>Klebsiella/Raoultella group</taxon>
        <taxon>Klebsiella</taxon>
    </lineage>
</organism>
<protein>
    <submittedName>
        <fullName evidence="4">DUF4026 domain-containing protein</fullName>
    </submittedName>
</protein>
<dbReference type="InterPro" id="IPR053886">
    <property type="entry name" value="DUF4026_middle"/>
</dbReference>
<dbReference type="InterPro" id="IPR018756">
    <property type="entry name" value="DUF2314"/>
</dbReference>
<geneLocation type="plasmid" evidence="5">
    <name>prhbstw-00938_2</name>
</geneLocation>
<accession>A0AAP9R211</accession>
<dbReference type="InterPro" id="IPR025102">
    <property type="entry name" value="DUF4026_N"/>
</dbReference>
<dbReference type="Pfam" id="PF22789">
    <property type="entry name" value="DUF4026_C"/>
    <property type="match status" value="1"/>
</dbReference>
<dbReference type="EMBL" id="CP055905">
    <property type="protein sequence ID" value="QMR43032.1"/>
    <property type="molecule type" value="Genomic_DNA"/>
</dbReference>
<sequence>MNSNYSSYIEMQSGLTARSESSFTLIPETALTVEGIIQRLKQQTLLEGNISYQTLSDSEISVALTEQGQVFQYHITVMPSRSLGAFEYLPRLCRIDTDVQQKASESRQHVSVSSTWLDDPFLSWHLQMCLNAIVVPDLLLGQDDTAGAKLFTREWLCFQIQTFAAPPLSTFYCLQAVDEENEYWVHTHGLRRLGLPEFEITVPRSDEGLSWAEGVISTCVDMYLEDGKALFYEPLPVARTAHGDVWVSGLPWEQALEFVDSTKYLEHVSSMTMLSDTQLRALKCHSEDRDEWHSGPSVCIFHLVGKRGRLEKLPALSLLAEQPTYYKSARSSIREAETARLRWPYFQHLFEQRTHHQPWSFMVKAAIPYADDQNENMWFIPEEINADTFDAILINKPIYVQNMSENNRYTLSIEQINDWSIGTQNGSITANNVYQLISVS</sequence>
<evidence type="ECO:0000259" key="1">
    <source>
        <dbReference type="Pfam" id="PF10077"/>
    </source>
</evidence>
<feature type="domain" description="DUF2314" evidence="1">
    <location>
        <begin position="342"/>
        <end position="425"/>
    </location>
</feature>
<evidence type="ECO:0000259" key="2">
    <source>
        <dbReference type="Pfam" id="PF13218"/>
    </source>
</evidence>